<dbReference type="InterPro" id="IPR050245">
    <property type="entry name" value="PrsA_foldase"/>
</dbReference>
<keyword evidence="4" id="KW-0697">Rotamase</keyword>
<evidence type="ECO:0000256" key="4">
    <source>
        <dbReference type="ARBA" id="ARBA00023110"/>
    </source>
</evidence>
<comment type="catalytic activity">
    <reaction evidence="1">
        <text>[protein]-peptidylproline (omega=180) = [protein]-peptidylproline (omega=0)</text>
        <dbReference type="Rhea" id="RHEA:16237"/>
        <dbReference type="Rhea" id="RHEA-COMP:10747"/>
        <dbReference type="Rhea" id="RHEA-COMP:10748"/>
        <dbReference type="ChEBI" id="CHEBI:83833"/>
        <dbReference type="ChEBI" id="CHEBI:83834"/>
        <dbReference type="EC" id="5.2.1.8"/>
    </reaction>
</comment>
<keyword evidence="6" id="KW-0413">Isomerase</keyword>
<dbReference type="EMBL" id="SNZJ01000010">
    <property type="protein sequence ID" value="TDR53032.1"/>
    <property type="molecule type" value="Genomic_DNA"/>
</dbReference>
<dbReference type="PANTHER" id="PTHR47245">
    <property type="entry name" value="PEPTIDYLPROLYL ISOMERASE"/>
    <property type="match status" value="1"/>
</dbReference>
<accession>A0A4R6ZLA3</accession>
<dbReference type="InterPro" id="IPR000297">
    <property type="entry name" value="PPIase_PpiC"/>
</dbReference>
<gene>
    <name evidence="6" type="ORF">DFP85_11098</name>
</gene>
<dbReference type="AlphaFoldDB" id="A0A4R6ZLA3"/>
<evidence type="ECO:0000313" key="6">
    <source>
        <dbReference type="EMBL" id="TDR53032.1"/>
    </source>
</evidence>
<comment type="caution">
    <text evidence="6">The sequence shown here is derived from an EMBL/GenBank/DDBJ whole genome shotgun (WGS) entry which is preliminary data.</text>
</comment>
<organism evidence="6 7">
    <name type="scientific">Halomonas ventosae</name>
    <dbReference type="NCBI Taxonomy" id="229007"/>
    <lineage>
        <taxon>Bacteria</taxon>
        <taxon>Pseudomonadati</taxon>
        <taxon>Pseudomonadota</taxon>
        <taxon>Gammaproteobacteria</taxon>
        <taxon>Oceanospirillales</taxon>
        <taxon>Halomonadaceae</taxon>
        <taxon>Halomonas</taxon>
    </lineage>
</organism>
<evidence type="ECO:0000313" key="7">
    <source>
        <dbReference type="Proteomes" id="UP000295212"/>
    </source>
</evidence>
<dbReference type="GO" id="GO:0003755">
    <property type="term" value="F:peptidyl-prolyl cis-trans isomerase activity"/>
    <property type="evidence" value="ECO:0007669"/>
    <property type="project" value="UniProtKB-KW"/>
</dbReference>
<evidence type="ECO:0000256" key="3">
    <source>
        <dbReference type="ARBA" id="ARBA00013194"/>
    </source>
</evidence>
<sequence length="298" mass="33231">MHSRQSIVSRIAREPLVHFLLIGGVLFGVYGATADPEANSPDNRIVMTAGDIERLETLWQKRWQRPPTEAEVAGLINEQVREEVLYREALALGLDRDDTVIRRLLRQKFEFVTQDLAALREPSAEELAGWFEANREQYRTPPRLSFTQVYFDLDRRGAAGEQAARVVLASLRTGDAGPDGLGDGRLLDRTYRGSTAQEVALLFGQDFVNALMRLETGIWSGPIASGYGLHLVRLEGRQAGVTPPLAEIEAKVRADWAHAQRQQANEAIYRQLLARYEVVIEEEADAMPAGLAMGRGRP</sequence>
<feature type="domain" description="PpiC" evidence="5">
    <location>
        <begin position="122"/>
        <end position="249"/>
    </location>
</feature>
<proteinExistence type="inferred from homology"/>
<dbReference type="Pfam" id="PF13145">
    <property type="entry name" value="Rotamase_2"/>
    <property type="match status" value="1"/>
</dbReference>
<dbReference type="Gene3D" id="3.10.50.40">
    <property type="match status" value="1"/>
</dbReference>
<evidence type="ECO:0000259" key="5">
    <source>
        <dbReference type="Pfam" id="PF13145"/>
    </source>
</evidence>
<reference evidence="6 7" key="1">
    <citation type="submission" date="2019-03" db="EMBL/GenBank/DDBJ databases">
        <title>Genomic Encyclopedia of Type Strains, Phase III (KMG-III): the genomes of soil and plant-associated and newly described type strains.</title>
        <authorList>
            <person name="Whitman W."/>
        </authorList>
    </citation>
    <scope>NUCLEOTIDE SEQUENCE [LARGE SCALE GENOMIC DNA]</scope>
    <source>
        <strain evidence="6 7">CECT 5797</strain>
    </source>
</reference>
<dbReference type="PANTHER" id="PTHR47245:SF2">
    <property type="entry name" value="PEPTIDYL-PROLYL CIS-TRANS ISOMERASE HP_0175-RELATED"/>
    <property type="match status" value="1"/>
</dbReference>
<protein>
    <recommendedName>
        <fullName evidence="3">peptidylprolyl isomerase</fullName>
        <ecNumber evidence="3">5.2.1.8</ecNumber>
    </recommendedName>
</protein>
<dbReference type="InterPro" id="IPR046357">
    <property type="entry name" value="PPIase_dom_sf"/>
</dbReference>
<evidence type="ECO:0000256" key="2">
    <source>
        <dbReference type="ARBA" id="ARBA00007656"/>
    </source>
</evidence>
<name>A0A4R6ZLA3_9GAMM</name>
<comment type="similarity">
    <text evidence="2">Belongs to the PpiC/parvulin rotamase family.</text>
</comment>
<dbReference type="Proteomes" id="UP000295212">
    <property type="component" value="Unassembled WGS sequence"/>
</dbReference>
<dbReference type="EC" id="5.2.1.8" evidence="3"/>
<evidence type="ECO:0000256" key="1">
    <source>
        <dbReference type="ARBA" id="ARBA00000971"/>
    </source>
</evidence>